<organism evidence="2 3">
    <name type="scientific">Billgrantia zhangzhouensis</name>
    <dbReference type="NCBI Taxonomy" id="2733481"/>
    <lineage>
        <taxon>Bacteria</taxon>
        <taxon>Pseudomonadati</taxon>
        <taxon>Pseudomonadota</taxon>
        <taxon>Gammaproteobacteria</taxon>
        <taxon>Oceanospirillales</taxon>
        <taxon>Halomonadaceae</taxon>
        <taxon>Billgrantia</taxon>
    </lineage>
</organism>
<dbReference type="NCBIfam" id="TIGR02122">
    <property type="entry name" value="TRAP_TAXI"/>
    <property type="match status" value="1"/>
</dbReference>
<accession>A0ABS9AFQ9</accession>
<dbReference type="PANTHER" id="PTHR42941:SF1">
    <property type="entry name" value="SLL1037 PROTEIN"/>
    <property type="match status" value="1"/>
</dbReference>
<dbReference type="SUPFAM" id="SSF53850">
    <property type="entry name" value="Periplasmic binding protein-like II"/>
    <property type="match status" value="1"/>
</dbReference>
<keyword evidence="1" id="KW-0732">Signal</keyword>
<proteinExistence type="predicted"/>
<dbReference type="PANTHER" id="PTHR42941">
    <property type="entry name" value="SLL1037 PROTEIN"/>
    <property type="match status" value="1"/>
</dbReference>
<dbReference type="Proteomes" id="UP001320122">
    <property type="component" value="Unassembled WGS sequence"/>
</dbReference>
<sequence length="333" mass="35747">MTVRKSLGALLASSLLLPLAAWAQDTTIRFISQDPGTGWYAYGSAMGEIIDRSEGEYNLTADVLPRGGGMMNPLAVGQGSADLGFATASAALWARDGIGEEFEGRAAENLRALVGGLQATYTTITARRAYVERTGLTTFDDMVNADNPPRFVLKPTGSQVPILADHMFEALGTSLDEMRDRGAINQISTAQIAQMMRDGTADVYIENAPLGQATMQELALTTDLVFAPMSDTVLDHMTAVGVPRITLPDGSYPGMDGDYTSSNTPTILIATTDMDDEIAYQITAALVEARDQLAESFPPLAGWDPESGAQPDQSVLELHPGAARYYRERGWIE</sequence>
<feature type="chain" id="PRO_5046545485" evidence="1">
    <location>
        <begin position="24"/>
        <end position="333"/>
    </location>
</feature>
<dbReference type="RefSeq" id="WP_234273902.1">
    <property type="nucleotide sequence ID" value="NZ_JABFTT010000007.1"/>
</dbReference>
<name>A0ABS9AFQ9_9GAMM</name>
<dbReference type="Pfam" id="PF16868">
    <property type="entry name" value="NMT1_3"/>
    <property type="match status" value="1"/>
</dbReference>
<dbReference type="Gene3D" id="3.40.190.10">
    <property type="entry name" value="Periplasmic binding protein-like II"/>
    <property type="match status" value="2"/>
</dbReference>
<dbReference type="InterPro" id="IPR011852">
    <property type="entry name" value="TRAP_TAXI"/>
</dbReference>
<evidence type="ECO:0000313" key="2">
    <source>
        <dbReference type="EMBL" id="MCE8020564.1"/>
    </source>
</evidence>
<evidence type="ECO:0000256" key="1">
    <source>
        <dbReference type="SAM" id="SignalP"/>
    </source>
</evidence>
<evidence type="ECO:0000313" key="3">
    <source>
        <dbReference type="Proteomes" id="UP001320122"/>
    </source>
</evidence>
<keyword evidence="3" id="KW-1185">Reference proteome</keyword>
<gene>
    <name evidence="2" type="ORF">HOP51_10670</name>
</gene>
<reference evidence="2 3" key="1">
    <citation type="journal article" date="2021" name="Front. Microbiol.">
        <title>Aerobic Denitrification and Heterotrophic Sulfur Oxidation in the Genus Halomonas Revealed by Six Novel Species Characterizations and Genome-Based Analysis.</title>
        <authorList>
            <person name="Wang L."/>
            <person name="Shao Z."/>
        </authorList>
    </citation>
    <scope>NUCLEOTIDE SEQUENCE [LARGE SCALE GENOMIC DNA]</scope>
    <source>
        <strain evidence="2 3">MCCC 1A11036</strain>
    </source>
</reference>
<feature type="signal peptide" evidence="1">
    <location>
        <begin position="1"/>
        <end position="23"/>
    </location>
</feature>
<dbReference type="EMBL" id="JABFTT010000007">
    <property type="protein sequence ID" value="MCE8020564.1"/>
    <property type="molecule type" value="Genomic_DNA"/>
</dbReference>
<comment type="caution">
    <text evidence="2">The sequence shown here is derived from an EMBL/GenBank/DDBJ whole genome shotgun (WGS) entry which is preliminary data.</text>
</comment>
<protein>
    <submittedName>
        <fullName evidence="2">TAXI family TRAP transporter solute-binding subunit</fullName>
    </submittedName>
</protein>